<keyword evidence="2" id="KW-0472">Membrane</keyword>
<dbReference type="Proteomes" id="UP000602076">
    <property type="component" value="Unassembled WGS sequence"/>
</dbReference>
<feature type="transmembrane region" description="Helical" evidence="2">
    <location>
        <begin position="12"/>
        <end position="33"/>
    </location>
</feature>
<keyword evidence="1" id="KW-0175">Coiled coil</keyword>
<dbReference type="EMBL" id="JACXSI010000009">
    <property type="protein sequence ID" value="MBD3107731.1"/>
    <property type="molecule type" value="Genomic_DNA"/>
</dbReference>
<sequence>MKFEGVSGYEPLLLVWFQFISTALIILVAFFLIRMLFKKVNNQIQTNRELIDELKEIKKILKEK</sequence>
<accession>A0A927CUI8</accession>
<comment type="caution">
    <text evidence="3">The sequence shown here is derived from an EMBL/GenBank/DDBJ whole genome shotgun (WGS) entry which is preliminary data.</text>
</comment>
<organism evidence="3 4">
    <name type="scientific">Peribacillus faecalis</name>
    <dbReference type="NCBI Taxonomy" id="2772559"/>
    <lineage>
        <taxon>Bacteria</taxon>
        <taxon>Bacillati</taxon>
        <taxon>Bacillota</taxon>
        <taxon>Bacilli</taxon>
        <taxon>Bacillales</taxon>
        <taxon>Bacillaceae</taxon>
        <taxon>Peribacillus</taxon>
    </lineage>
</organism>
<dbReference type="RefSeq" id="WP_190997276.1">
    <property type="nucleotide sequence ID" value="NZ_JACXSI010000009.1"/>
</dbReference>
<gene>
    <name evidence="3" type="ORF">IEO70_05065</name>
</gene>
<proteinExistence type="predicted"/>
<evidence type="ECO:0000256" key="1">
    <source>
        <dbReference type="SAM" id="Coils"/>
    </source>
</evidence>
<name>A0A927CUI8_9BACI</name>
<keyword evidence="2" id="KW-1133">Transmembrane helix</keyword>
<dbReference type="AlphaFoldDB" id="A0A927CUI8"/>
<protein>
    <recommendedName>
        <fullName evidence="5">DUF4083 domain-containing protein</fullName>
    </recommendedName>
</protein>
<evidence type="ECO:0000313" key="4">
    <source>
        <dbReference type="Proteomes" id="UP000602076"/>
    </source>
</evidence>
<keyword evidence="2" id="KW-0812">Transmembrane</keyword>
<feature type="coiled-coil region" evidence="1">
    <location>
        <begin position="37"/>
        <end position="64"/>
    </location>
</feature>
<evidence type="ECO:0000256" key="2">
    <source>
        <dbReference type="SAM" id="Phobius"/>
    </source>
</evidence>
<evidence type="ECO:0000313" key="3">
    <source>
        <dbReference type="EMBL" id="MBD3107731.1"/>
    </source>
</evidence>
<reference evidence="3" key="1">
    <citation type="submission" date="2020-09" db="EMBL/GenBank/DDBJ databases">
        <title>Bacillus faecalis sp. nov., a moderately halophilic bacterium isolated from cow faeces.</title>
        <authorList>
            <person name="Jiang L."/>
            <person name="Lee J."/>
        </authorList>
    </citation>
    <scope>NUCLEOTIDE SEQUENCE</scope>
    <source>
        <strain evidence="3">AGMB 02131</strain>
    </source>
</reference>
<evidence type="ECO:0008006" key="5">
    <source>
        <dbReference type="Google" id="ProtNLM"/>
    </source>
</evidence>
<keyword evidence="4" id="KW-1185">Reference proteome</keyword>